<dbReference type="PIRSF" id="PIRSF033729">
    <property type="entry name" value="UCP033729"/>
    <property type="match status" value="1"/>
</dbReference>
<dbReference type="Proteomes" id="UP001623592">
    <property type="component" value="Unassembled WGS sequence"/>
</dbReference>
<dbReference type="InterPro" id="IPR014584">
    <property type="entry name" value="UCP033729"/>
</dbReference>
<organism evidence="2 3">
    <name type="scientific">Clostridium neuense</name>
    <dbReference type="NCBI Taxonomy" id="1728934"/>
    <lineage>
        <taxon>Bacteria</taxon>
        <taxon>Bacillati</taxon>
        <taxon>Bacillota</taxon>
        <taxon>Clostridia</taxon>
        <taxon>Eubacteriales</taxon>
        <taxon>Clostridiaceae</taxon>
        <taxon>Clostridium</taxon>
    </lineage>
</organism>
<dbReference type="NCBIfam" id="NF041287">
    <property type="entry name" value="lipo_GerS_rel"/>
    <property type="match status" value="1"/>
</dbReference>
<evidence type="ECO:0000256" key="1">
    <source>
        <dbReference type="SAM" id="Phobius"/>
    </source>
</evidence>
<keyword evidence="1" id="KW-1133">Transmembrane helix</keyword>
<dbReference type="InterPro" id="IPR029046">
    <property type="entry name" value="LolA/LolB/LppX"/>
</dbReference>
<dbReference type="Gene3D" id="2.50.20.10">
    <property type="entry name" value="Lipoprotein localisation LolA/LolB/LppX"/>
    <property type="match status" value="1"/>
</dbReference>
<keyword evidence="1" id="KW-0812">Transmembrane</keyword>
<comment type="caution">
    <text evidence="2">The sequence shown here is derived from an EMBL/GenBank/DDBJ whole genome shotgun (WGS) entry which is preliminary data.</text>
</comment>
<protein>
    <submittedName>
        <fullName evidence="2">Germination lipoprotein GerS-related protein</fullName>
    </submittedName>
</protein>
<dbReference type="RefSeq" id="WP_406785747.1">
    <property type="nucleotide sequence ID" value="NZ_JBJIAA010000001.1"/>
</dbReference>
<dbReference type="SUPFAM" id="SSF89392">
    <property type="entry name" value="Prokaryotic lipoproteins and lipoprotein localization factors"/>
    <property type="match status" value="1"/>
</dbReference>
<evidence type="ECO:0000313" key="2">
    <source>
        <dbReference type="EMBL" id="MFL0249073.1"/>
    </source>
</evidence>
<dbReference type="EMBL" id="JBJIAA010000001">
    <property type="protein sequence ID" value="MFL0249073.1"/>
    <property type="molecule type" value="Genomic_DNA"/>
</dbReference>
<accession>A0ABW8T986</accession>
<reference evidence="2 3" key="1">
    <citation type="submission" date="2024-11" db="EMBL/GenBank/DDBJ databases">
        <authorList>
            <person name="Heng Y.C."/>
            <person name="Lim A.C.H."/>
            <person name="Lee J.K.Y."/>
            <person name="Kittelmann S."/>
        </authorList>
    </citation>
    <scope>NUCLEOTIDE SEQUENCE [LARGE SCALE GENOMIC DNA]</scope>
    <source>
        <strain evidence="2 3">WILCCON 0114</strain>
    </source>
</reference>
<keyword evidence="1" id="KW-0472">Membrane</keyword>
<evidence type="ECO:0000313" key="3">
    <source>
        <dbReference type="Proteomes" id="UP001623592"/>
    </source>
</evidence>
<keyword evidence="2" id="KW-0449">Lipoprotein</keyword>
<proteinExistence type="predicted"/>
<keyword evidence="3" id="KW-1185">Reference proteome</keyword>
<sequence length="212" mass="25090">MKEKAKLFKIFLCGCIIIIIAAIAGTYYLLRAINSRDKNVVDHLKELKSYSCDMKFIVKNDKQNLEYNCRQYYLYGKGYRLEINKERNLIYKENAVYVFDKENNKAYAKADKQDDIYKFSFIGEYIGMLYTNQNINYSIRKINGVEYALIKIEIPNQNRNTKYAVMYVNGKNNVPYKVIICDEDNKEKMEIEYSNFIPNDNLDDKLFEVPKL</sequence>
<feature type="transmembrane region" description="Helical" evidence="1">
    <location>
        <begin position="7"/>
        <end position="30"/>
    </location>
</feature>
<gene>
    <name evidence="2" type="ORF">ACJDT4_01450</name>
</gene>
<name>A0ABW8T986_9CLOT</name>